<dbReference type="InterPro" id="IPR035965">
    <property type="entry name" value="PAS-like_dom_sf"/>
</dbReference>
<keyword evidence="6 8" id="KW-0067">ATP-binding</keyword>
<dbReference type="Proteomes" id="UP000609346">
    <property type="component" value="Unassembled WGS sequence"/>
</dbReference>
<dbReference type="RefSeq" id="WP_191204029.1">
    <property type="nucleotide sequence ID" value="NZ_JACXZA010000003.1"/>
</dbReference>
<dbReference type="PROSITE" id="PS50112">
    <property type="entry name" value="PAS"/>
    <property type="match status" value="1"/>
</dbReference>
<dbReference type="CDD" id="cd16917">
    <property type="entry name" value="HATPase_UhpB-NarQ-NarX-like"/>
    <property type="match status" value="1"/>
</dbReference>
<dbReference type="InterPro" id="IPR005467">
    <property type="entry name" value="His_kinase_dom"/>
</dbReference>
<evidence type="ECO:0000256" key="5">
    <source>
        <dbReference type="ARBA" id="ARBA00022777"/>
    </source>
</evidence>
<evidence type="ECO:0000259" key="11">
    <source>
        <dbReference type="PROSITE" id="PS50112"/>
    </source>
</evidence>
<dbReference type="InterPro" id="IPR050482">
    <property type="entry name" value="Sensor_HK_TwoCompSys"/>
</dbReference>
<dbReference type="PIRSF" id="PIRSF037432">
    <property type="entry name" value="STHK_NreB"/>
    <property type="match status" value="1"/>
</dbReference>
<dbReference type="SUPFAM" id="SSF55874">
    <property type="entry name" value="ATPase domain of HSP90 chaperone/DNA topoisomerase II/histidine kinase"/>
    <property type="match status" value="1"/>
</dbReference>
<evidence type="ECO:0000256" key="7">
    <source>
        <dbReference type="ARBA" id="ARBA00023012"/>
    </source>
</evidence>
<feature type="domain" description="Histidine kinase" evidence="10">
    <location>
        <begin position="246"/>
        <end position="333"/>
    </location>
</feature>
<keyword evidence="9" id="KW-0175">Coiled coil</keyword>
<dbReference type="Pfam" id="PF07730">
    <property type="entry name" value="HisKA_3"/>
    <property type="match status" value="1"/>
</dbReference>
<sequence>MKQDLLDKIFLSIQDGIIIMDQHREVVEMNPAATRLTGWRIKDKVPYCSYCQNRQVAEGEERCYLISRETVPYFLSEMPTYHGDLIDVEMSTALILEEENGRKYYLLMLKDWTVKRKEEEARVSKSMLKQLIEAKELEHKRLAQELHDGVGQSLYSIAIAMDTIMQRIHDAPLHAYIDEVRKELGKTMDDVKSYAQQLRPRSLDSMGLVPTIEQLVQSVQNKMPDTRFSFGSNLEGRLPAMVEINMYRAVQEALHNIMKYSNASHVSIQIQKEEPFIHIHITDNGVGFHLKDNKEGMGLRHIVERMSQIGGTTEIHSQIGEGTSIDIAVPTNQEWEHEDDNSDR</sequence>
<dbReference type="Pfam" id="PF02518">
    <property type="entry name" value="HATPase_c"/>
    <property type="match status" value="1"/>
</dbReference>
<evidence type="ECO:0000313" key="13">
    <source>
        <dbReference type="Proteomes" id="UP000609346"/>
    </source>
</evidence>
<keyword evidence="13" id="KW-1185">Reference proteome</keyword>
<feature type="domain" description="PAS" evidence="11">
    <location>
        <begin position="2"/>
        <end position="43"/>
    </location>
</feature>
<evidence type="ECO:0000256" key="9">
    <source>
        <dbReference type="SAM" id="Coils"/>
    </source>
</evidence>
<reference evidence="12 13" key="1">
    <citation type="submission" date="2020-09" db="EMBL/GenBank/DDBJ databases">
        <title>Paenibacillus sp. strain PR3 16S rRNA gene Genome sequencing and assembly.</title>
        <authorList>
            <person name="Kim J."/>
        </authorList>
    </citation>
    <scope>NUCLEOTIDE SEQUENCE [LARGE SCALE GENOMIC DNA]</scope>
    <source>
        <strain evidence="12 13">PR3</strain>
    </source>
</reference>
<proteinExistence type="predicted"/>
<evidence type="ECO:0000259" key="10">
    <source>
        <dbReference type="PROSITE" id="PS50109"/>
    </source>
</evidence>
<evidence type="ECO:0000256" key="8">
    <source>
        <dbReference type="PIRNR" id="PIRNR037432"/>
    </source>
</evidence>
<keyword evidence="5 8" id="KW-0418">Kinase</keyword>
<dbReference type="PANTHER" id="PTHR24421:SF10">
    <property type="entry name" value="NITRATE_NITRITE SENSOR PROTEIN NARQ"/>
    <property type="match status" value="1"/>
</dbReference>
<dbReference type="InterPro" id="IPR011712">
    <property type="entry name" value="Sig_transdc_His_kin_sub3_dim/P"/>
</dbReference>
<keyword evidence="3 8" id="KW-0808">Transferase</keyword>
<dbReference type="NCBIfam" id="TIGR00229">
    <property type="entry name" value="sensory_box"/>
    <property type="match status" value="1"/>
</dbReference>
<dbReference type="PROSITE" id="PS50109">
    <property type="entry name" value="HIS_KIN"/>
    <property type="match status" value="1"/>
</dbReference>
<evidence type="ECO:0000313" key="12">
    <source>
        <dbReference type="EMBL" id="MBD3919736.1"/>
    </source>
</evidence>
<keyword evidence="7 8" id="KW-0902">Two-component regulatory system</keyword>
<dbReference type="Gene3D" id="1.20.5.1930">
    <property type="match status" value="1"/>
</dbReference>
<dbReference type="EC" id="2.7.13.3" evidence="8"/>
<comment type="catalytic activity">
    <reaction evidence="1 8">
        <text>ATP + protein L-histidine = ADP + protein N-phospho-L-histidine.</text>
        <dbReference type="EC" id="2.7.13.3"/>
    </reaction>
</comment>
<dbReference type="Pfam" id="PF13188">
    <property type="entry name" value="PAS_8"/>
    <property type="match status" value="1"/>
</dbReference>
<dbReference type="PANTHER" id="PTHR24421">
    <property type="entry name" value="NITRATE/NITRITE SENSOR PROTEIN NARX-RELATED"/>
    <property type="match status" value="1"/>
</dbReference>
<gene>
    <name evidence="12" type="ORF">H8B09_13305</name>
</gene>
<dbReference type="Gene3D" id="3.30.450.20">
    <property type="entry name" value="PAS domain"/>
    <property type="match status" value="1"/>
</dbReference>
<dbReference type="Gene3D" id="3.30.565.10">
    <property type="entry name" value="Histidine kinase-like ATPase, C-terminal domain"/>
    <property type="match status" value="1"/>
</dbReference>
<dbReference type="InterPro" id="IPR000014">
    <property type="entry name" value="PAS"/>
</dbReference>
<dbReference type="InterPro" id="IPR036890">
    <property type="entry name" value="HATPase_C_sf"/>
</dbReference>
<evidence type="ECO:0000256" key="6">
    <source>
        <dbReference type="ARBA" id="ARBA00022840"/>
    </source>
</evidence>
<name>A0ABR8MUT8_9BACL</name>
<feature type="coiled-coil region" evidence="9">
    <location>
        <begin position="114"/>
        <end position="145"/>
    </location>
</feature>
<protein>
    <recommendedName>
        <fullName evidence="8">Sensor histidine kinase</fullName>
        <ecNumber evidence="8">2.7.13.3</ecNumber>
    </recommendedName>
</protein>
<keyword evidence="2" id="KW-0597">Phosphoprotein</keyword>
<accession>A0ABR8MUT8</accession>
<dbReference type="SUPFAM" id="SSF55785">
    <property type="entry name" value="PYP-like sensor domain (PAS domain)"/>
    <property type="match status" value="1"/>
</dbReference>
<keyword evidence="4 8" id="KW-0547">Nucleotide-binding</keyword>
<dbReference type="InterPro" id="IPR003594">
    <property type="entry name" value="HATPase_dom"/>
</dbReference>
<evidence type="ECO:0000256" key="2">
    <source>
        <dbReference type="ARBA" id="ARBA00022553"/>
    </source>
</evidence>
<organism evidence="12 13">
    <name type="scientific">Paenibacillus terricola</name>
    <dbReference type="NCBI Taxonomy" id="2763503"/>
    <lineage>
        <taxon>Bacteria</taxon>
        <taxon>Bacillati</taxon>
        <taxon>Bacillota</taxon>
        <taxon>Bacilli</taxon>
        <taxon>Bacillales</taxon>
        <taxon>Paenibacillaceae</taxon>
        <taxon>Paenibacillus</taxon>
    </lineage>
</organism>
<evidence type="ECO:0000256" key="3">
    <source>
        <dbReference type="ARBA" id="ARBA00022679"/>
    </source>
</evidence>
<dbReference type="InterPro" id="IPR017203">
    <property type="entry name" value="Sig_transdc_His_kinase_NreB"/>
</dbReference>
<comment type="caution">
    <text evidence="12">The sequence shown here is derived from an EMBL/GenBank/DDBJ whole genome shotgun (WGS) entry which is preliminary data.</text>
</comment>
<evidence type="ECO:0000256" key="1">
    <source>
        <dbReference type="ARBA" id="ARBA00000085"/>
    </source>
</evidence>
<dbReference type="EMBL" id="JACXZA010000003">
    <property type="protein sequence ID" value="MBD3919736.1"/>
    <property type="molecule type" value="Genomic_DNA"/>
</dbReference>
<evidence type="ECO:0000256" key="4">
    <source>
        <dbReference type="ARBA" id="ARBA00022741"/>
    </source>
</evidence>